<feature type="signal peptide" evidence="7">
    <location>
        <begin position="1"/>
        <end position="22"/>
    </location>
</feature>
<dbReference type="InterPro" id="IPR054103">
    <property type="entry name" value="CAND6-7_N"/>
</dbReference>
<sequence length="442" mass="50320">MKFSNNSIVLVTLLVLSSLCLSNGFIHHLSVKEDARTLFLVETFGFGMGGVMNLNITNWKINNQPISDETKSSVGFYIQISETDASAFVDEATVASGNCQDMINKTFDYTIQYDSAKNPNITEFNFKIKPGFKEGYHNLYFLSCNRDTTVSFDLFLQEYNVDSNGQISYLSIGDTPLPTLYFVFAMAFFVILLLWLFVFLRGEGKRVNKIHYLCAAYLLVLAISLLFESIEKHYIKKTGSAHGWNIAYYIFACIQGSFFVILIALIGSGWAFIKPFLSDKDKTIFMVVIPLQILDNIALVMIDEEAPGSIGSLSWRHIFTVVDIICCIAIIVPIIWSIKHLKDASQVDDKAAQNMQKLKLFRHFYLMVISYLYFTRIFFALLRASLPFRYAWIGDFSLLLASLIFYCSTGYQFRPSLDNPYFNLPKDEDGIPLEVRDDEEDA</sequence>
<keyword evidence="11" id="KW-1185">Reference proteome</keyword>
<feature type="transmembrane region" description="Helical" evidence="6">
    <location>
        <begin position="314"/>
        <end position="336"/>
    </location>
</feature>
<gene>
    <name evidence="10" type="ORF">PPL_07191</name>
</gene>
<dbReference type="PANTHER" id="PTHR21229">
    <property type="entry name" value="LUNG SEVEN TRANSMEMBRANE RECEPTOR"/>
    <property type="match status" value="1"/>
</dbReference>
<evidence type="ECO:0000259" key="9">
    <source>
        <dbReference type="Pfam" id="PF21904"/>
    </source>
</evidence>
<evidence type="ECO:0000256" key="7">
    <source>
        <dbReference type="SAM" id="SignalP"/>
    </source>
</evidence>
<evidence type="ECO:0000256" key="1">
    <source>
        <dbReference type="ARBA" id="ARBA00004141"/>
    </source>
</evidence>
<protein>
    <submittedName>
        <fullName evidence="10">Seven transmembrane domain protein</fullName>
    </submittedName>
</protein>
<keyword evidence="2 6" id="KW-0812">Transmembrane</keyword>
<feature type="transmembrane region" description="Helical" evidence="6">
    <location>
        <begin position="247"/>
        <end position="272"/>
    </location>
</feature>
<dbReference type="FunCoup" id="D3BEM7">
    <property type="interactions" value="170"/>
</dbReference>
<dbReference type="OMA" id="FANCHPQ"/>
<feature type="domain" description="CAND6/7 N-terminal" evidence="9">
    <location>
        <begin position="28"/>
        <end position="160"/>
    </location>
</feature>
<dbReference type="GO" id="GO:0005794">
    <property type="term" value="C:Golgi apparatus"/>
    <property type="evidence" value="ECO:0007669"/>
    <property type="project" value="TreeGrafter"/>
</dbReference>
<feature type="transmembrane region" description="Helical" evidence="6">
    <location>
        <begin position="180"/>
        <end position="198"/>
    </location>
</feature>
<dbReference type="InterPro" id="IPR009637">
    <property type="entry name" value="GPR107/GPR108-like"/>
</dbReference>
<dbReference type="InterPro" id="IPR053937">
    <property type="entry name" value="GOST_TM"/>
</dbReference>
<evidence type="ECO:0000313" key="11">
    <source>
        <dbReference type="Proteomes" id="UP000001396"/>
    </source>
</evidence>
<keyword evidence="5 6" id="KW-0472">Membrane</keyword>
<dbReference type="RefSeq" id="XP_020432478.1">
    <property type="nucleotide sequence ID" value="XM_020578030.1"/>
</dbReference>
<feature type="transmembrane region" description="Helical" evidence="6">
    <location>
        <begin position="284"/>
        <end position="302"/>
    </location>
</feature>
<accession>D3BEM7</accession>
<dbReference type="Pfam" id="PF21904">
    <property type="entry name" value="CAND6-7_N"/>
    <property type="match status" value="1"/>
</dbReference>
<evidence type="ECO:0000256" key="6">
    <source>
        <dbReference type="SAM" id="Phobius"/>
    </source>
</evidence>
<dbReference type="AlphaFoldDB" id="D3BEM7"/>
<dbReference type="EMBL" id="ADBJ01000031">
    <property type="protein sequence ID" value="EFA80358.1"/>
    <property type="molecule type" value="Genomic_DNA"/>
</dbReference>
<comment type="caution">
    <text evidence="10">The sequence shown here is derived from an EMBL/GenBank/DDBJ whole genome shotgun (WGS) entry which is preliminary data.</text>
</comment>
<dbReference type="GeneID" id="31362672"/>
<dbReference type="Proteomes" id="UP000001396">
    <property type="component" value="Unassembled WGS sequence"/>
</dbReference>
<feature type="transmembrane region" description="Helical" evidence="6">
    <location>
        <begin position="364"/>
        <end position="384"/>
    </location>
</feature>
<proteinExistence type="predicted"/>
<evidence type="ECO:0000259" key="8">
    <source>
        <dbReference type="Pfam" id="PF06814"/>
    </source>
</evidence>
<keyword evidence="3 7" id="KW-0732">Signal</keyword>
<evidence type="ECO:0000256" key="5">
    <source>
        <dbReference type="ARBA" id="ARBA00023136"/>
    </source>
</evidence>
<dbReference type="InParanoid" id="D3BEM7"/>
<comment type="subcellular location">
    <subcellularLocation>
        <location evidence="1">Membrane</location>
        <topology evidence="1">Multi-pass membrane protein</topology>
    </subcellularLocation>
</comment>
<feature type="transmembrane region" description="Helical" evidence="6">
    <location>
        <begin position="390"/>
        <end position="407"/>
    </location>
</feature>
<evidence type="ECO:0000256" key="3">
    <source>
        <dbReference type="ARBA" id="ARBA00022729"/>
    </source>
</evidence>
<keyword evidence="4 6" id="KW-1133">Transmembrane helix</keyword>
<organism evidence="10 11">
    <name type="scientific">Heterostelium pallidum (strain ATCC 26659 / Pp 5 / PN500)</name>
    <name type="common">Cellular slime mold</name>
    <name type="synonym">Polysphondylium pallidum</name>
    <dbReference type="NCBI Taxonomy" id="670386"/>
    <lineage>
        <taxon>Eukaryota</taxon>
        <taxon>Amoebozoa</taxon>
        <taxon>Evosea</taxon>
        <taxon>Eumycetozoa</taxon>
        <taxon>Dictyostelia</taxon>
        <taxon>Acytosteliales</taxon>
        <taxon>Acytosteliaceae</taxon>
        <taxon>Heterostelium</taxon>
    </lineage>
</organism>
<feature type="transmembrane region" description="Helical" evidence="6">
    <location>
        <begin position="210"/>
        <end position="227"/>
    </location>
</feature>
<evidence type="ECO:0000313" key="10">
    <source>
        <dbReference type="EMBL" id="EFA80358.1"/>
    </source>
</evidence>
<evidence type="ECO:0000256" key="2">
    <source>
        <dbReference type="ARBA" id="ARBA00022692"/>
    </source>
</evidence>
<dbReference type="Pfam" id="PF06814">
    <property type="entry name" value="GOST_TM"/>
    <property type="match status" value="1"/>
</dbReference>
<name>D3BEM7_HETP5</name>
<dbReference type="PANTHER" id="PTHR21229:SF2">
    <property type="entry name" value="RE59932P"/>
    <property type="match status" value="1"/>
</dbReference>
<feature type="domain" description="GOST seven transmembrane" evidence="8">
    <location>
        <begin position="176"/>
        <end position="420"/>
    </location>
</feature>
<evidence type="ECO:0000256" key="4">
    <source>
        <dbReference type="ARBA" id="ARBA00022989"/>
    </source>
</evidence>
<dbReference type="GO" id="GO:0016020">
    <property type="term" value="C:membrane"/>
    <property type="evidence" value="ECO:0007669"/>
    <property type="project" value="UniProtKB-SubCell"/>
</dbReference>
<reference evidence="10 11" key="1">
    <citation type="journal article" date="2011" name="Genome Res.">
        <title>Phylogeny-wide analysis of social amoeba genomes highlights ancient origins for complex intercellular communication.</title>
        <authorList>
            <person name="Heidel A.J."/>
            <person name="Lawal H.M."/>
            <person name="Felder M."/>
            <person name="Schilde C."/>
            <person name="Helps N.R."/>
            <person name="Tunggal B."/>
            <person name="Rivero F."/>
            <person name="John U."/>
            <person name="Schleicher M."/>
            <person name="Eichinger L."/>
            <person name="Platzer M."/>
            <person name="Noegel A.A."/>
            <person name="Schaap P."/>
            <person name="Gloeckner G."/>
        </authorList>
    </citation>
    <scope>NUCLEOTIDE SEQUENCE [LARGE SCALE GENOMIC DNA]</scope>
    <source>
        <strain evidence="11">ATCC 26659 / Pp 5 / PN500</strain>
    </source>
</reference>
<feature type="chain" id="PRO_5003042203" evidence="7">
    <location>
        <begin position="23"/>
        <end position="442"/>
    </location>
</feature>